<dbReference type="PANTHER" id="PTHR43721">
    <property type="entry name" value="ELONGATION FACTOR TU-RELATED"/>
    <property type="match status" value="1"/>
</dbReference>
<dbReference type="GO" id="GO:0003746">
    <property type="term" value="F:translation elongation factor activity"/>
    <property type="evidence" value="ECO:0007669"/>
    <property type="project" value="TreeGrafter"/>
</dbReference>
<protein>
    <submittedName>
        <fullName evidence="3">GTP-binding protein, putative</fullName>
    </submittedName>
</protein>
<feature type="compositionally biased region" description="Low complexity" evidence="1">
    <location>
        <begin position="32"/>
        <end position="44"/>
    </location>
</feature>
<sequence length="634" mass="67396">MNGNGAAALRIRGATDEPPDGRANTGSFQMLPPSSTPESTTPAAAAAAYSLPPPIITQEGQAARRRGRLLDTDGSLVAEDDEGAVEYKWRLTNISATRFEHLKTQMQFRVAEGHGQCLYELGVADNGTPRGLTTGDFDESVDTVRRMAESLGYDLRIIFERVVETTPELLRCVELMVTKKLTACDQTDLRIAFCGETDTGKSTLVSVLVHGTLDDGTGVARQGMFNHKHEVTSGQTSSVSRRVLGFDETGRVTNYDVLEEKSGGGVADVYGGAHLCAAMNTTRTIAERSVKLVTLMDLGGARRYRKTALLSMTSRMPGYACICARIDRVLRDVEQYLILCRALRIPCFVVLTKADTVSELEIDDAVFELQDMIEHRFSLKMLRVEGDDEVSLAISALASSTATSPVRPSTVAVDNNNSAVDNDVSTSASVTPTDDVTDSPSTTPTTFTRIGGQDQQRIVPVFVMSSVEGTGVESLKLLLHGLPIPPPSQPHQLGGAVPSALPVIPSTNSLGSSLSGSKLTAALAASSPTTASAAKRSGSIEVLLDGVLTVPRVGTVVCGFVAKGIVHLHDTLSIGPDRKGQFHSVSVEGIHVKGSHVTYATSGLEVTIAIRHVSTTVPLPSTLSLSRKGNILVD</sequence>
<dbReference type="VEuPathDB" id="TriTrypDB:BSAL_40430"/>
<dbReference type="GO" id="GO:0003924">
    <property type="term" value="F:GTPase activity"/>
    <property type="evidence" value="ECO:0007669"/>
    <property type="project" value="InterPro"/>
</dbReference>
<dbReference type="AlphaFoldDB" id="A0A0S4JNB2"/>
<gene>
    <name evidence="3" type="ORF">BSAL_40430</name>
</gene>
<feature type="region of interest" description="Disordered" evidence="1">
    <location>
        <begin position="1"/>
        <end position="44"/>
    </location>
</feature>
<dbReference type="EMBL" id="CYKH01002112">
    <property type="protein sequence ID" value="CUG93033.1"/>
    <property type="molecule type" value="Genomic_DNA"/>
</dbReference>
<dbReference type="InterPro" id="IPR027417">
    <property type="entry name" value="P-loop_NTPase"/>
</dbReference>
<dbReference type="GO" id="GO:0005525">
    <property type="term" value="F:GTP binding"/>
    <property type="evidence" value="ECO:0007669"/>
    <property type="project" value="InterPro"/>
</dbReference>
<reference evidence="4" key="1">
    <citation type="submission" date="2015-09" db="EMBL/GenBank/DDBJ databases">
        <authorList>
            <consortium name="Pathogen Informatics"/>
        </authorList>
    </citation>
    <scope>NUCLEOTIDE SEQUENCE [LARGE SCALE GENOMIC DNA]</scope>
    <source>
        <strain evidence="4">Lake Konstanz</strain>
    </source>
</reference>
<name>A0A0S4JNB2_BODSA</name>
<evidence type="ECO:0000256" key="1">
    <source>
        <dbReference type="SAM" id="MobiDB-lite"/>
    </source>
</evidence>
<proteinExistence type="predicted"/>
<dbReference type="OrthoDB" id="248233at2759"/>
<dbReference type="Proteomes" id="UP000051952">
    <property type="component" value="Unassembled WGS sequence"/>
</dbReference>
<dbReference type="Pfam" id="PF00009">
    <property type="entry name" value="GTP_EFTU"/>
    <property type="match status" value="1"/>
</dbReference>
<evidence type="ECO:0000313" key="3">
    <source>
        <dbReference type="EMBL" id="CUG93033.1"/>
    </source>
</evidence>
<feature type="non-terminal residue" evidence="3">
    <location>
        <position position="634"/>
    </location>
</feature>
<dbReference type="InterPro" id="IPR000795">
    <property type="entry name" value="T_Tr_GTP-bd_dom"/>
</dbReference>
<accession>A0A0S4JNB2</accession>
<dbReference type="InterPro" id="IPR050055">
    <property type="entry name" value="EF-Tu_GTPase"/>
</dbReference>
<dbReference type="SUPFAM" id="SSF52540">
    <property type="entry name" value="P-loop containing nucleoside triphosphate hydrolases"/>
    <property type="match status" value="1"/>
</dbReference>
<evidence type="ECO:0000259" key="2">
    <source>
        <dbReference type="Pfam" id="PF00009"/>
    </source>
</evidence>
<evidence type="ECO:0000313" key="4">
    <source>
        <dbReference type="Proteomes" id="UP000051952"/>
    </source>
</evidence>
<dbReference type="OMA" id="ENMPMKI"/>
<dbReference type="PANTHER" id="PTHR43721:SF9">
    <property type="entry name" value="GTP-BINDING PROTEIN 1"/>
    <property type="match status" value="1"/>
</dbReference>
<dbReference type="SUPFAM" id="SSF50447">
    <property type="entry name" value="Translation proteins"/>
    <property type="match status" value="1"/>
</dbReference>
<organism evidence="3 4">
    <name type="scientific">Bodo saltans</name>
    <name type="common">Flagellated protozoan</name>
    <dbReference type="NCBI Taxonomy" id="75058"/>
    <lineage>
        <taxon>Eukaryota</taxon>
        <taxon>Discoba</taxon>
        <taxon>Euglenozoa</taxon>
        <taxon>Kinetoplastea</taxon>
        <taxon>Metakinetoplastina</taxon>
        <taxon>Eubodonida</taxon>
        <taxon>Bodonidae</taxon>
        <taxon>Bodo</taxon>
    </lineage>
</organism>
<feature type="region of interest" description="Disordered" evidence="1">
    <location>
        <begin position="405"/>
        <end position="446"/>
    </location>
</feature>
<dbReference type="Gene3D" id="2.40.30.10">
    <property type="entry name" value="Translation factors"/>
    <property type="match status" value="1"/>
</dbReference>
<dbReference type="InterPro" id="IPR009000">
    <property type="entry name" value="Transl_B-barrel_sf"/>
</dbReference>
<keyword evidence="4" id="KW-1185">Reference proteome</keyword>
<dbReference type="Gene3D" id="3.40.50.300">
    <property type="entry name" value="P-loop containing nucleotide triphosphate hydrolases"/>
    <property type="match status" value="1"/>
</dbReference>
<feature type="domain" description="Tr-type G" evidence="2">
    <location>
        <begin position="190"/>
        <end position="475"/>
    </location>
</feature>